<evidence type="ECO:0000256" key="3">
    <source>
        <dbReference type="ARBA" id="ARBA00023082"/>
    </source>
</evidence>
<keyword evidence="3 6" id="KW-0731">Sigma factor</keyword>
<dbReference type="Gene3D" id="1.10.1740.10">
    <property type="match status" value="1"/>
</dbReference>
<dbReference type="InterPro" id="IPR000838">
    <property type="entry name" value="RNA_pol_sigma70_ECF_CS"/>
</dbReference>
<dbReference type="SUPFAM" id="SSF88946">
    <property type="entry name" value="Sigma2 domain of RNA polymerase sigma factors"/>
    <property type="match status" value="1"/>
</dbReference>
<evidence type="ECO:0000259" key="8">
    <source>
        <dbReference type="Pfam" id="PF04545"/>
    </source>
</evidence>
<dbReference type="PANTHER" id="PTHR43133">
    <property type="entry name" value="RNA POLYMERASE ECF-TYPE SIGMA FACTO"/>
    <property type="match status" value="1"/>
</dbReference>
<feature type="domain" description="RNA polymerase sigma-70 region 2" evidence="7">
    <location>
        <begin position="26"/>
        <end position="92"/>
    </location>
</feature>
<dbReference type="NCBIfam" id="TIGR02989">
    <property type="entry name" value="Sig-70_gvs1"/>
    <property type="match status" value="1"/>
</dbReference>
<dbReference type="InterPro" id="IPR007630">
    <property type="entry name" value="RNA_pol_sigma70_r4"/>
</dbReference>
<keyword evidence="5 6" id="KW-0804">Transcription</keyword>
<dbReference type="InterPro" id="IPR014331">
    <property type="entry name" value="RNA_pol_sigma70_ECF_RHOBA"/>
</dbReference>
<evidence type="ECO:0000256" key="1">
    <source>
        <dbReference type="ARBA" id="ARBA00010641"/>
    </source>
</evidence>
<feature type="domain" description="RNA polymerase sigma-70 region 4" evidence="8">
    <location>
        <begin position="131"/>
        <end position="178"/>
    </location>
</feature>
<keyword evidence="10" id="KW-1185">Reference proteome</keyword>
<keyword evidence="2 6" id="KW-0805">Transcription regulation</keyword>
<dbReference type="Pfam" id="PF04542">
    <property type="entry name" value="Sigma70_r2"/>
    <property type="match status" value="1"/>
</dbReference>
<dbReference type="InterPro" id="IPR036388">
    <property type="entry name" value="WH-like_DNA-bd_sf"/>
</dbReference>
<dbReference type="NCBIfam" id="TIGR02937">
    <property type="entry name" value="sigma70-ECF"/>
    <property type="match status" value="1"/>
</dbReference>
<keyword evidence="4 6" id="KW-0238">DNA-binding</keyword>
<evidence type="ECO:0000313" key="10">
    <source>
        <dbReference type="Proteomes" id="UP001374893"/>
    </source>
</evidence>
<gene>
    <name evidence="9" type="ORF">HAHE_33700</name>
</gene>
<evidence type="ECO:0000313" key="9">
    <source>
        <dbReference type="EMBL" id="BCX49462.1"/>
    </source>
</evidence>
<comment type="similarity">
    <text evidence="1 6">Belongs to the sigma-70 factor family. ECF subfamily.</text>
</comment>
<dbReference type="SUPFAM" id="SSF88659">
    <property type="entry name" value="Sigma3 and sigma4 domains of RNA polymerase sigma factors"/>
    <property type="match status" value="1"/>
</dbReference>
<dbReference type="PROSITE" id="PS01063">
    <property type="entry name" value="SIGMA70_ECF"/>
    <property type="match status" value="1"/>
</dbReference>
<evidence type="ECO:0000256" key="6">
    <source>
        <dbReference type="RuleBase" id="RU000716"/>
    </source>
</evidence>
<dbReference type="InterPro" id="IPR039425">
    <property type="entry name" value="RNA_pol_sigma-70-like"/>
</dbReference>
<dbReference type="CDD" id="cd06171">
    <property type="entry name" value="Sigma70_r4"/>
    <property type="match status" value="1"/>
</dbReference>
<reference evidence="9 10" key="1">
    <citation type="submission" date="2021-06" db="EMBL/GenBank/DDBJ databases">
        <title>Complete genome of Haloferula helveola possessing various polysaccharide degrading enzymes.</title>
        <authorList>
            <person name="Takami H."/>
            <person name="Huang C."/>
            <person name="Hamasaki K."/>
        </authorList>
    </citation>
    <scope>NUCLEOTIDE SEQUENCE [LARGE SCALE GENOMIC DNA]</scope>
    <source>
        <strain evidence="9 10">CN-1</strain>
    </source>
</reference>
<dbReference type="InterPro" id="IPR013324">
    <property type="entry name" value="RNA_pol_sigma_r3/r4-like"/>
</dbReference>
<evidence type="ECO:0000256" key="4">
    <source>
        <dbReference type="ARBA" id="ARBA00023125"/>
    </source>
</evidence>
<protein>
    <recommendedName>
        <fullName evidence="6">RNA polymerase sigma factor</fullName>
    </recommendedName>
</protein>
<sequence length="191" mass="21728">MSDNIPLAEEPMKSTKVKLQEVDRTVHEHHSSLRYFIRSLGVSSAWVDDIAQEAFLIAYRKWDELDDPANAGPWLRRIARNLVMNELNKSGRRQRLLDENLTTLLIDSTPTEVAPGSLQDADLRHTALRACLEKLTDRARKVVDARYFKDRNATEIGEELEMSSVAVRKVLFNARQALATCLHAHKVHDAT</sequence>
<proteinExistence type="inferred from homology"/>
<dbReference type="EMBL" id="AP024702">
    <property type="protein sequence ID" value="BCX49462.1"/>
    <property type="molecule type" value="Genomic_DNA"/>
</dbReference>
<accession>A0ABM7RIX7</accession>
<dbReference type="Proteomes" id="UP001374893">
    <property type="component" value="Chromosome"/>
</dbReference>
<organism evidence="9 10">
    <name type="scientific">Haloferula helveola</name>
    <dbReference type="NCBI Taxonomy" id="490095"/>
    <lineage>
        <taxon>Bacteria</taxon>
        <taxon>Pseudomonadati</taxon>
        <taxon>Verrucomicrobiota</taxon>
        <taxon>Verrucomicrobiia</taxon>
        <taxon>Verrucomicrobiales</taxon>
        <taxon>Verrucomicrobiaceae</taxon>
        <taxon>Haloferula</taxon>
    </lineage>
</organism>
<dbReference type="PANTHER" id="PTHR43133:SF51">
    <property type="entry name" value="RNA POLYMERASE SIGMA FACTOR"/>
    <property type="match status" value="1"/>
</dbReference>
<evidence type="ECO:0000259" key="7">
    <source>
        <dbReference type="Pfam" id="PF04542"/>
    </source>
</evidence>
<evidence type="ECO:0000256" key="2">
    <source>
        <dbReference type="ARBA" id="ARBA00023015"/>
    </source>
</evidence>
<dbReference type="Gene3D" id="1.10.10.10">
    <property type="entry name" value="Winged helix-like DNA-binding domain superfamily/Winged helix DNA-binding domain"/>
    <property type="match status" value="1"/>
</dbReference>
<dbReference type="Pfam" id="PF04545">
    <property type="entry name" value="Sigma70_r4"/>
    <property type="match status" value="1"/>
</dbReference>
<name>A0ABM7RIX7_9BACT</name>
<evidence type="ECO:0000256" key="5">
    <source>
        <dbReference type="ARBA" id="ARBA00023163"/>
    </source>
</evidence>
<dbReference type="InterPro" id="IPR013325">
    <property type="entry name" value="RNA_pol_sigma_r2"/>
</dbReference>
<dbReference type="InterPro" id="IPR007627">
    <property type="entry name" value="RNA_pol_sigma70_r2"/>
</dbReference>
<dbReference type="InterPro" id="IPR014284">
    <property type="entry name" value="RNA_pol_sigma-70_dom"/>
</dbReference>